<dbReference type="InterPro" id="IPR019430">
    <property type="entry name" value="7TM_GPCR_serpentine_rcpt_Srx"/>
</dbReference>
<dbReference type="Gene3D" id="1.20.1070.10">
    <property type="entry name" value="Rhodopsin 7-helix transmembrane proteins"/>
    <property type="match status" value="1"/>
</dbReference>
<name>A0A0N4UM29_DRAME</name>
<gene>
    <name evidence="7" type="ORF">DME_LOCUS2728</name>
</gene>
<evidence type="ECO:0000313" key="10">
    <source>
        <dbReference type="WBParaSite" id="DME_0000888201-mRNA-1"/>
    </source>
</evidence>
<keyword evidence="9" id="KW-1185">Reference proteome</keyword>
<sequence length="166" mass="18790">MDTVLKEDRDAALIVGTLGIFGIILNGLSIYTVLKTTNLRNAFGYSTISHAIGGMGVLLIFSIWVAPILFGLVLATSFIADCCRNPERLPHFMSNARLSYTIGQLCIWFYYASIYTHCLITINRYMAISKPFSYNKYFKERITLLWIALVWIISFLQSCAYQFGLS</sequence>
<dbReference type="SUPFAM" id="SSF81321">
    <property type="entry name" value="Family A G protein-coupled receptor-like"/>
    <property type="match status" value="1"/>
</dbReference>
<dbReference type="CDD" id="cd00637">
    <property type="entry name" value="7tm_classA_rhodopsin-like"/>
    <property type="match status" value="1"/>
</dbReference>
<reference evidence="7 9" key="2">
    <citation type="submission" date="2018-11" db="EMBL/GenBank/DDBJ databases">
        <authorList>
            <consortium name="Pathogen Informatics"/>
        </authorList>
    </citation>
    <scope>NUCLEOTIDE SEQUENCE [LARGE SCALE GENOMIC DNA]</scope>
</reference>
<feature type="transmembrane region" description="Helical" evidence="5">
    <location>
        <begin position="100"/>
        <end position="122"/>
    </location>
</feature>
<comment type="subcellular location">
    <subcellularLocation>
        <location evidence="1">Membrane</location>
    </subcellularLocation>
</comment>
<keyword evidence="2 5" id="KW-0812">Transmembrane</keyword>
<dbReference type="Proteomes" id="UP000038040">
    <property type="component" value="Unplaced"/>
</dbReference>
<dbReference type="Pfam" id="PF10328">
    <property type="entry name" value="7TM_GPCR_Srx"/>
    <property type="match status" value="1"/>
</dbReference>
<evidence type="ECO:0000256" key="3">
    <source>
        <dbReference type="ARBA" id="ARBA00022989"/>
    </source>
</evidence>
<dbReference type="InterPro" id="IPR017452">
    <property type="entry name" value="GPCR_Rhodpsn_7TM"/>
</dbReference>
<feature type="transmembrane region" description="Helical" evidence="5">
    <location>
        <begin position="12"/>
        <end position="34"/>
    </location>
</feature>
<feature type="domain" description="G-protein coupled receptors family 1 profile" evidence="6">
    <location>
        <begin position="25"/>
        <end position="166"/>
    </location>
</feature>
<organism evidence="8 10">
    <name type="scientific">Dracunculus medinensis</name>
    <name type="common">Guinea worm</name>
    <dbReference type="NCBI Taxonomy" id="318479"/>
    <lineage>
        <taxon>Eukaryota</taxon>
        <taxon>Metazoa</taxon>
        <taxon>Ecdysozoa</taxon>
        <taxon>Nematoda</taxon>
        <taxon>Chromadorea</taxon>
        <taxon>Rhabditida</taxon>
        <taxon>Spirurina</taxon>
        <taxon>Dracunculoidea</taxon>
        <taxon>Dracunculidae</taxon>
        <taxon>Dracunculus</taxon>
    </lineage>
</organism>
<dbReference type="Proteomes" id="UP000274756">
    <property type="component" value="Unassembled WGS sequence"/>
</dbReference>
<keyword evidence="4 5" id="KW-0472">Membrane</keyword>
<evidence type="ECO:0000313" key="7">
    <source>
        <dbReference type="EMBL" id="VDN52755.1"/>
    </source>
</evidence>
<dbReference type="EMBL" id="UYYG01000077">
    <property type="protein sequence ID" value="VDN52755.1"/>
    <property type="molecule type" value="Genomic_DNA"/>
</dbReference>
<dbReference type="OrthoDB" id="5800536at2759"/>
<evidence type="ECO:0000256" key="2">
    <source>
        <dbReference type="ARBA" id="ARBA00022692"/>
    </source>
</evidence>
<dbReference type="WBParaSite" id="DME_0000888201-mRNA-1">
    <property type="protein sequence ID" value="DME_0000888201-mRNA-1"/>
    <property type="gene ID" value="DME_0000888201"/>
</dbReference>
<keyword evidence="3 5" id="KW-1133">Transmembrane helix</keyword>
<evidence type="ECO:0000313" key="9">
    <source>
        <dbReference type="Proteomes" id="UP000274756"/>
    </source>
</evidence>
<reference evidence="10" key="1">
    <citation type="submission" date="2017-02" db="UniProtKB">
        <authorList>
            <consortium name="WormBaseParasite"/>
        </authorList>
    </citation>
    <scope>IDENTIFICATION</scope>
</reference>
<dbReference type="PANTHER" id="PTHR23017:SF3">
    <property type="entry name" value="G-PROTEIN COUPLED RECEPTORS FAMILY 1 PROFILE DOMAIN-CONTAINING PROTEIN"/>
    <property type="match status" value="1"/>
</dbReference>
<accession>A0A0N4UM29</accession>
<dbReference type="PANTHER" id="PTHR23017">
    <property type="entry name" value="SERPENTINE RECEPTOR, CLASS X"/>
    <property type="match status" value="1"/>
</dbReference>
<evidence type="ECO:0000259" key="6">
    <source>
        <dbReference type="PROSITE" id="PS50262"/>
    </source>
</evidence>
<dbReference type="AlphaFoldDB" id="A0A0N4UM29"/>
<dbReference type="PROSITE" id="PS50262">
    <property type="entry name" value="G_PROTEIN_RECEP_F1_2"/>
    <property type="match status" value="1"/>
</dbReference>
<evidence type="ECO:0000313" key="8">
    <source>
        <dbReference type="Proteomes" id="UP000038040"/>
    </source>
</evidence>
<dbReference type="GO" id="GO:0016020">
    <property type="term" value="C:membrane"/>
    <property type="evidence" value="ECO:0007669"/>
    <property type="project" value="UniProtKB-SubCell"/>
</dbReference>
<proteinExistence type="predicted"/>
<protein>
    <submittedName>
        <fullName evidence="10">G_PROTEIN_RECEP_F1_2 domain-containing protein</fullName>
    </submittedName>
</protein>
<feature type="transmembrane region" description="Helical" evidence="5">
    <location>
        <begin position="55"/>
        <end position="80"/>
    </location>
</feature>
<feature type="transmembrane region" description="Helical" evidence="5">
    <location>
        <begin position="143"/>
        <end position="163"/>
    </location>
</feature>
<evidence type="ECO:0000256" key="4">
    <source>
        <dbReference type="ARBA" id="ARBA00023136"/>
    </source>
</evidence>
<evidence type="ECO:0000256" key="5">
    <source>
        <dbReference type="SAM" id="Phobius"/>
    </source>
</evidence>
<evidence type="ECO:0000256" key="1">
    <source>
        <dbReference type="ARBA" id="ARBA00004370"/>
    </source>
</evidence>